<dbReference type="Proteomes" id="UP001211689">
    <property type="component" value="Unassembled WGS sequence"/>
</dbReference>
<dbReference type="PANTHER" id="PTHR44688:SF16">
    <property type="entry name" value="DNA-BINDING TRANSCRIPTIONAL ACTIVATOR DEVR_DOSR"/>
    <property type="match status" value="1"/>
</dbReference>
<keyword evidence="2" id="KW-0238">DNA-binding</keyword>
<evidence type="ECO:0000256" key="2">
    <source>
        <dbReference type="ARBA" id="ARBA00023125"/>
    </source>
</evidence>
<dbReference type="InterPro" id="IPR000792">
    <property type="entry name" value="Tscrpt_reg_LuxR_C"/>
</dbReference>
<dbReference type="PROSITE" id="PS50043">
    <property type="entry name" value="HTH_LUXR_2"/>
    <property type="match status" value="1"/>
</dbReference>
<evidence type="ECO:0000256" key="3">
    <source>
        <dbReference type="ARBA" id="ARBA00023163"/>
    </source>
</evidence>
<dbReference type="CDD" id="cd06170">
    <property type="entry name" value="LuxR_C_like"/>
    <property type="match status" value="1"/>
</dbReference>
<keyword evidence="3" id="KW-0804">Transcription</keyword>
<protein>
    <submittedName>
        <fullName evidence="5">LuxR C-terminal-related transcriptional regulator</fullName>
    </submittedName>
</protein>
<evidence type="ECO:0000313" key="5">
    <source>
        <dbReference type="EMBL" id="MDA8486275.1"/>
    </source>
</evidence>
<dbReference type="Gene3D" id="3.40.50.300">
    <property type="entry name" value="P-loop containing nucleotide triphosphate hydrolases"/>
    <property type="match status" value="1"/>
</dbReference>
<evidence type="ECO:0000313" key="6">
    <source>
        <dbReference type="Proteomes" id="UP001211689"/>
    </source>
</evidence>
<evidence type="ECO:0000259" key="4">
    <source>
        <dbReference type="PROSITE" id="PS50043"/>
    </source>
</evidence>
<name>A0ABT4YBJ8_METRE</name>
<feature type="domain" description="HTH luxR-type" evidence="4">
    <location>
        <begin position="808"/>
        <end position="873"/>
    </location>
</feature>
<dbReference type="InterPro" id="IPR059106">
    <property type="entry name" value="WHD_MalT"/>
</dbReference>
<dbReference type="SUPFAM" id="SSF46894">
    <property type="entry name" value="C-terminal effector domain of the bipartite response regulators"/>
    <property type="match status" value="1"/>
</dbReference>
<dbReference type="Gene3D" id="1.10.10.10">
    <property type="entry name" value="Winged helix-like DNA-binding domain superfamily/Winged helix DNA-binding domain"/>
    <property type="match status" value="1"/>
</dbReference>
<dbReference type="InterPro" id="IPR027417">
    <property type="entry name" value="P-loop_NTPase"/>
</dbReference>
<sequence>MLKTTPPRSQKAAFRRERLSIEADELASRIAISVHAPAGFGKTWLLAQWRRELLSRGAVVAWLTLDVRDDSVRFVQALAAAMTVASGRHTFASSANQAMSRLDALGGLTEWLAEVADLGGEVALMLDEVDALPDSTIRSALTYLLHNAPSNLRILMASRRRLNLQAAELQARGLFLGLGLEVLRFGVDETVAVLSNRFADGIDIDLKVALHELTEGWPLGLQLAVAAIERSTGPEHAVQELRACRGDVQRYFVDSLVARLESHQVDFLVSIAVPENLHPDLCVTLTCNPAAGQLLSELRGSTPIFAEGVDSDWVRIHPLAREFLQQRVAMLPPARRRDLHYRAALWLEARSFFEEAARHYLRAEQPAQAYGMIEKCLYEVMLRGQFNRVIEWIGELPPEEVESRPQMCLAAAWALAMSDRSGLARHLVAKLLSDPSIDEAASCEAAAIASAAAYFADRPDESQAIIGRWAECPPPGSVKVQAILANQQARLTLFRGQPELARRICRRAPQYAWTEGLDAIRGFSEWLVAATYLWEGHLLQAESSLRDTLLRAERDIGRRSSVATLLASTLAAVLLERNELAEATTLLANRLDVVEHLASPDAIVFGFVTAARLAVLQGQAHRGRDLLEALYALGEEREISRFCMVSLGEQIRLHAIQGRADTCQVLWARLEEVIPPSFHDSSSLLGPELRLCAGMARAYALLAKGLWDELLDVAVGLHELASRIRRGRELVLALLFKALSLRETGRDGQALLMEARSLAEEFGMRRILLDSHPLITSWIRTLEVGGQSLTMSKALAAEPVVRPVAAARVAPSRLLTPKEQEVLQLLARNLSNKQIALALNVGEETVKWHLKNLFGKFQAGTRRHAVDRAYMLGILEADR</sequence>
<keyword evidence="1" id="KW-0805">Transcription regulation</keyword>
<dbReference type="RefSeq" id="WP_271472247.1">
    <property type="nucleotide sequence ID" value="NZ_JANEWF010000043.1"/>
</dbReference>
<dbReference type="InterPro" id="IPR016032">
    <property type="entry name" value="Sig_transdc_resp-reg_C-effctor"/>
</dbReference>
<dbReference type="SMART" id="SM00421">
    <property type="entry name" value="HTH_LUXR"/>
    <property type="match status" value="1"/>
</dbReference>
<dbReference type="PRINTS" id="PR00038">
    <property type="entry name" value="HTHLUXR"/>
</dbReference>
<dbReference type="SUPFAM" id="SSF52540">
    <property type="entry name" value="P-loop containing nucleoside triphosphate hydrolases"/>
    <property type="match status" value="1"/>
</dbReference>
<keyword evidence="6" id="KW-1185">Reference proteome</keyword>
<gene>
    <name evidence="5" type="ORF">NNO07_24685</name>
</gene>
<evidence type="ECO:0000256" key="1">
    <source>
        <dbReference type="ARBA" id="ARBA00023015"/>
    </source>
</evidence>
<accession>A0ABT4YBJ8</accession>
<dbReference type="InterPro" id="IPR011990">
    <property type="entry name" value="TPR-like_helical_dom_sf"/>
</dbReference>
<proteinExistence type="predicted"/>
<dbReference type="PANTHER" id="PTHR44688">
    <property type="entry name" value="DNA-BINDING TRANSCRIPTIONAL ACTIVATOR DEVR_DOSR"/>
    <property type="match status" value="1"/>
</dbReference>
<reference evidence="5 6" key="1">
    <citation type="submission" date="2022-07" db="EMBL/GenBank/DDBJ databases">
        <title>Genome Analysis of Selected Gammaproteobacteria from Nigerian Food snails.</title>
        <authorList>
            <person name="Okafor A.C."/>
        </authorList>
    </citation>
    <scope>NUCLEOTIDE SEQUENCE [LARGE SCALE GENOMIC DNA]</scope>
    <source>
        <strain evidence="5 6">Awg 2</strain>
    </source>
</reference>
<dbReference type="Pfam" id="PF25873">
    <property type="entry name" value="WHD_MalT"/>
    <property type="match status" value="1"/>
</dbReference>
<organism evidence="5 6">
    <name type="scientific">Metapseudomonas resinovorans</name>
    <name type="common">Pseudomonas resinovorans</name>
    <dbReference type="NCBI Taxonomy" id="53412"/>
    <lineage>
        <taxon>Bacteria</taxon>
        <taxon>Pseudomonadati</taxon>
        <taxon>Pseudomonadota</taxon>
        <taxon>Gammaproteobacteria</taxon>
        <taxon>Pseudomonadales</taxon>
        <taxon>Pseudomonadaceae</taxon>
        <taxon>Metapseudomonas</taxon>
    </lineage>
</organism>
<dbReference type="InterPro" id="IPR036388">
    <property type="entry name" value="WH-like_DNA-bd_sf"/>
</dbReference>
<dbReference type="Gene3D" id="1.25.40.10">
    <property type="entry name" value="Tetratricopeptide repeat domain"/>
    <property type="match status" value="1"/>
</dbReference>
<comment type="caution">
    <text evidence="5">The sequence shown here is derived from an EMBL/GenBank/DDBJ whole genome shotgun (WGS) entry which is preliminary data.</text>
</comment>
<dbReference type="Pfam" id="PF00196">
    <property type="entry name" value="GerE"/>
    <property type="match status" value="1"/>
</dbReference>
<dbReference type="EMBL" id="JANEWF010000043">
    <property type="protein sequence ID" value="MDA8486275.1"/>
    <property type="molecule type" value="Genomic_DNA"/>
</dbReference>